<evidence type="ECO:0000313" key="1">
    <source>
        <dbReference type="EMBL" id="JAD72249.1"/>
    </source>
</evidence>
<reference evidence="1" key="2">
    <citation type="journal article" date="2015" name="Data Brief">
        <title>Shoot transcriptome of the giant reed, Arundo donax.</title>
        <authorList>
            <person name="Barrero R.A."/>
            <person name="Guerrero F.D."/>
            <person name="Moolhuijzen P."/>
            <person name="Goolsby J.A."/>
            <person name="Tidwell J."/>
            <person name="Bellgard S.E."/>
            <person name="Bellgard M.I."/>
        </authorList>
    </citation>
    <scope>NUCLEOTIDE SEQUENCE</scope>
    <source>
        <tissue evidence="1">Shoot tissue taken approximately 20 cm above the soil surface</tissue>
    </source>
</reference>
<sequence length="32" mass="3555">MLGACAIGAGLSKQASWPLHKAIHYFSLRLKW</sequence>
<dbReference type="AlphaFoldDB" id="A0A0A9C7I9"/>
<protein>
    <submittedName>
        <fullName evidence="1">Uncharacterized protein</fullName>
    </submittedName>
</protein>
<dbReference type="EMBL" id="GBRH01225646">
    <property type="protein sequence ID" value="JAD72249.1"/>
    <property type="molecule type" value="Transcribed_RNA"/>
</dbReference>
<reference evidence="1" key="1">
    <citation type="submission" date="2014-09" db="EMBL/GenBank/DDBJ databases">
        <authorList>
            <person name="Magalhaes I.L.F."/>
            <person name="Oliveira U."/>
            <person name="Santos F.R."/>
            <person name="Vidigal T.H.D.A."/>
            <person name="Brescovit A.D."/>
            <person name="Santos A.J."/>
        </authorList>
    </citation>
    <scope>NUCLEOTIDE SEQUENCE</scope>
    <source>
        <tissue evidence="1">Shoot tissue taken approximately 20 cm above the soil surface</tissue>
    </source>
</reference>
<organism evidence="1">
    <name type="scientific">Arundo donax</name>
    <name type="common">Giant reed</name>
    <name type="synonym">Donax arundinaceus</name>
    <dbReference type="NCBI Taxonomy" id="35708"/>
    <lineage>
        <taxon>Eukaryota</taxon>
        <taxon>Viridiplantae</taxon>
        <taxon>Streptophyta</taxon>
        <taxon>Embryophyta</taxon>
        <taxon>Tracheophyta</taxon>
        <taxon>Spermatophyta</taxon>
        <taxon>Magnoliopsida</taxon>
        <taxon>Liliopsida</taxon>
        <taxon>Poales</taxon>
        <taxon>Poaceae</taxon>
        <taxon>PACMAD clade</taxon>
        <taxon>Arundinoideae</taxon>
        <taxon>Arundineae</taxon>
        <taxon>Arundo</taxon>
    </lineage>
</organism>
<proteinExistence type="predicted"/>
<accession>A0A0A9C7I9</accession>
<name>A0A0A9C7I9_ARUDO</name>